<name>A0A418ZQB4_9RHOB</name>
<protein>
    <submittedName>
        <fullName evidence="3">Uncharacterized protein</fullName>
    </submittedName>
</protein>
<keyword evidence="2" id="KW-1133">Transmembrane helix</keyword>
<dbReference type="Proteomes" id="UP000283587">
    <property type="component" value="Unassembled WGS sequence"/>
</dbReference>
<proteinExistence type="predicted"/>
<gene>
    <name evidence="3" type="ORF">D3P05_24050</name>
</gene>
<reference evidence="4" key="1">
    <citation type="submission" date="2018-09" db="EMBL/GenBank/DDBJ databases">
        <title>Paracoccus onubensis nov. sp. a moderate halophilic bacterium isolated from Gruta de las Maravillas (Aracena, Spain).</title>
        <authorList>
            <person name="Jurado V."/>
            <person name="Gutierrez-Patricio S."/>
            <person name="Gonzalez-Pimentel J.L."/>
            <person name="Miller A.Z."/>
            <person name="Laiz L."/>
            <person name="Saiz-Jimenez C."/>
        </authorList>
    </citation>
    <scope>NUCLEOTIDE SEQUENCE [LARGE SCALE GENOMIC DNA]</scope>
    <source>
        <strain evidence="4">DSM 26381</strain>
    </source>
</reference>
<dbReference type="AlphaFoldDB" id="A0A418ZQB4"/>
<keyword evidence="2" id="KW-0472">Membrane</keyword>
<accession>A0A418ZQB4</accession>
<dbReference type="EMBL" id="QZEW01000230">
    <property type="protein sequence ID" value="RJK97384.1"/>
    <property type="molecule type" value="Genomic_DNA"/>
</dbReference>
<feature type="non-terminal residue" evidence="3">
    <location>
        <position position="79"/>
    </location>
</feature>
<sequence length="79" mass="7733">MARGFWTGLAHGGALSVAALAILAVLLPVPRTTVPDAEGEAPAPSAAQEAAPEAAPEPAPESVAPTGDADEPAAPEPSR</sequence>
<evidence type="ECO:0000313" key="3">
    <source>
        <dbReference type="EMBL" id="RJK97384.1"/>
    </source>
</evidence>
<comment type="caution">
    <text evidence="3">The sequence shown here is derived from an EMBL/GenBank/DDBJ whole genome shotgun (WGS) entry which is preliminary data.</text>
</comment>
<evidence type="ECO:0000256" key="2">
    <source>
        <dbReference type="SAM" id="Phobius"/>
    </source>
</evidence>
<feature type="region of interest" description="Disordered" evidence="1">
    <location>
        <begin position="33"/>
        <end position="79"/>
    </location>
</feature>
<feature type="transmembrane region" description="Helical" evidence="2">
    <location>
        <begin position="6"/>
        <end position="27"/>
    </location>
</feature>
<feature type="compositionally biased region" description="Low complexity" evidence="1">
    <location>
        <begin position="40"/>
        <end position="65"/>
    </location>
</feature>
<evidence type="ECO:0000256" key="1">
    <source>
        <dbReference type="SAM" id="MobiDB-lite"/>
    </source>
</evidence>
<keyword evidence="2" id="KW-0812">Transmembrane</keyword>
<organism evidence="3 4">
    <name type="scientific">Paracoccus siganidrum</name>
    <dbReference type="NCBI Taxonomy" id="1276757"/>
    <lineage>
        <taxon>Bacteria</taxon>
        <taxon>Pseudomonadati</taxon>
        <taxon>Pseudomonadota</taxon>
        <taxon>Alphaproteobacteria</taxon>
        <taxon>Rhodobacterales</taxon>
        <taxon>Paracoccaceae</taxon>
        <taxon>Paracoccus</taxon>
    </lineage>
</organism>
<evidence type="ECO:0000313" key="4">
    <source>
        <dbReference type="Proteomes" id="UP000283587"/>
    </source>
</evidence>
<keyword evidence="4" id="KW-1185">Reference proteome</keyword>